<feature type="transmembrane region" description="Helical" evidence="7">
    <location>
        <begin position="101"/>
        <end position="122"/>
    </location>
</feature>
<gene>
    <name evidence="9" type="ORF">EJO69_10435</name>
</gene>
<dbReference type="PANTHER" id="PTHR34978:SF3">
    <property type="entry name" value="SLR0241 PROTEIN"/>
    <property type="match status" value="1"/>
</dbReference>
<dbReference type="GO" id="GO:0004222">
    <property type="term" value="F:metalloendopeptidase activity"/>
    <property type="evidence" value="ECO:0007669"/>
    <property type="project" value="InterPro"/>
</dbReference>
<evidence type="ECO:0000256" key="5">
    <source>
        <dbReference type="ARBA" id="ARBA00023049"/>
    </source>
</evidence>
<comment type="similarity">
    <text evidence="6">Belongs to the peptidase M48 family.</text>
</comment>
<evidence type="ECO:0000313" key="9">
    <source>
        <dbReference type="EMBL" id="AZN30673.1"/>
    </source>
</evidence>
<dbReference type="GO" id="GO:0046872">
    <property type="term" value="F:metal ion binding"/>
    <property type="evidence" value="ECO:0007669"/>
    <property type="project" value="UniProtKB-KW"/>
</dbReference>
<organism evidence="9 10">
    <name type="scientific">Flaviflexus salsibiostraticola</name>
    <dbReference type="NCBI Taxonomy" id="1282737"/>
    <lineage>
        <taxon>Bacteria</taxon>
        <taxon>Bacillati</taxon>
        <taxon>Actinomycetota</taxon>
        <taxon>Actinomycetes</taxon>
        <taxon>Actinomycetales</taxon>
        <taxon>Actinomycetaceae</taxon>
        <taxon>Flaviflexus</taxon>
    </lineage>
</organism>
<dbReference type="Gene3D" id="3.30.2010.10">
    <property type="entry name" value="Metalloproteases ('zincins'), catalytic domain"/>
    <property type="match status" value="1"/>
</dbReference>
<dbReference type="EMBL" id="CP034438">
    <property type="protein sequence ID" value="AZN30673.1"/>
    <property type="molecule type" value="Genomic_DNA"/>
</dbReference>
<keyword evidence="2" id="KW-0479">Metal-binding</keyword>
<reference evidence="9 10" key="1">
    <citation type="submission" date="2018-12" db="EMBL/GenBank/DDBJ databases">
        <title>Complete genome sequence of Flaviflexus salsibiostraticola KCTC 33148.</title>
        <authorList>
            <person name="Bae J.-W."/>
        </authorList>
    </citation>
    <scope>NUCLEOTIDE SEQUENCE [LARGE SCALE GENOMIC DNA]</scope>
    <source>
        <strain evidence="9 10">KCTC 33148</strain>
    </source>
</reference>
<dbReference type="InterPro" id="IPR052173">
    <property type="entry name" value="Beta-lactam_resp_regulator"/>
</dbReference>
<evidence type="ECO:0000259" key="8">
    <source>
        <dbReference type="Pfam" id="PF01435"/>
    </source>
</evidence>
<keyword evidence="3 6" id="KW-0378">Hydrolase</keyword>
<keyword evidence="4 6" id="KW-0862">Zinc</keyword>
<dbReference type="AlphaFoldDB" id="A0A3Q8WUW5"/>
<dbReference type="CDD" id="cd07326">
    <property type="entry name" value="M56_BlaR1_MecR1_like"/>
    <property type="match status" value="1"/>
</dbReference>
<evidence type="ECO:0000256" key="6">
    <source>
        <dbReference type="RuleBase" id="RU003983"/>
    </source>
</evidence>
<dbReference type="KEGG" id="fsl:EJO69_10435"/>
<name>A0A3Q8WUW5_9ACTO</name>
<keyword evidence="7" id="KW-0472">Membrane</keyword>
<evidence type="ECO:0000256" key="7">
    <source>
        <dbReference type="SAM" id="Phobius"/>
    </source>
</evidence>
<dbReference type="GO" id="GO:0006508">
    <property type="term" value="P:proteolysis"/>
    <property type="evidence" value="ECO:0007669"/>
    <property type="project" value="UniProtKB-KW"/>
</dbReference>
<evidence type="ECO:0000256" key="1">
    <source>
        <dbReference type="ARBA" id="ARBA00022670"/>
    </source>
</evidence>
<keyword evidence="10" id="KW-1185">Reference proteome</keyword>
<keyword evidence="5 6" id="KW-0482">Metalloprotease</keyword>
<feature type="transmembrane region" description="Helical" evidence="7">
    <location>
        <begin position="283"/>
        <end position="306"/>
    </location>
</feature>
<dbReference type="Pfam" id="PF01435">
    <property type="entry name" value="Peptidase_M48"/>
    <property type="match status" value="1"/>
</dbReference>
<keyword evidence="7" id="KW-1133">Transmembrane helix</keyword>
<sequence>MSVVALASAFALAVVLAAIVGPLLLRRSAPLLVRLPRLAIAVLAGTILLWPAALLSIGPLAAWLLSGPTILPEGAAEVCQRCISAANPFGAEIGSGPVPSILLLALPAAAAVVLGAAVAVRLRSNVGELVKAAESVSGQSRVIAGHRVTVVADDRLLAYSLPGARGGIVLSTGALAALERAELAAVLAHERAHVRQRHHWVMALTDSISTVLTAVPLIREARRMLPAYLEIAADRAAQKAAGTTAVVSALLTLGERSAVREGALHMAGPERVRQLVAPARGRAGALPTAVMISLVVVLAAVTALVFAPYSAALAVGCAL</sequence>
<feature type="domain" description="Peptidase M48" evidence="8">
    <location>
        <begin position="147"/>
        <end position="229"/>
    </location>
</feature>
<dbReference type="Proteomes" id="UP000270021">
    <property type="component" value="Chromosome"/>
</dbReference>
<protein>
    <submittedName>
        <fullName evidence="9">M56 family peptidase</fullName>
    </submittedName>
</protein>
<evidence type="ECO:0000256" key="3">
    <source>
        <dbReference type="ARBA" id="ARBA00022801"/>
    </source>
</evidence>
<dbReference type="PANTHER" id="PTHR34978">
    <property type="entry name" value="POSSIBLE SENSOR-TRANSDUCER PROTEIN BLAR"/>
    <property type="match status" value="1"/>
</dbReference>
<proteinExistence type="inferred from homology"/>
<feature type="transmembrane region" description="Helical" evidence="7">
    <location>
        <begin position="6"/>
        <end position="26"/>
    </location>
</feature>
<dbReference type="RefSeq" id="WP_126041631.1">
    <property type="nucleotide sequence ID" value="NZ_CP034438.1"/>
</dbReference>
<comment type="cofactor">
    <cofactor evidence="6">
        <name>Zn(2+)</name>
        <dbReference type="ChEBI" id="CHEBI:29105"/>
    </cofactor>
    <text evidence="6">Binds 1 zinc ion per subunit.</text>
</comment>
<evidence type="ECO:0000256" key="2">
    <source>
        <dbReference type="ARBA" id="ARBA00022723"/>
    </source>
</evidence>
<feature type="transmembrane region" description="Helical" evidence="7">
    <location>
        <begin position="38"/>
        <end position="65"/>
    </location>
</feature>
<evidence type="ECO:0000256" key="4">
    <source>
        <dbReference type="ARBA" id="ARBA00022833"/>
    </source>
</evidence>
<keyword evidence="1 6" id="KW-0645">Protease</keyword>
<keyword evidence="7" id="KW-0812">Transmembrane</keyword>
<dbReference type="OrthoDB" id="9785340at2"/>
<accession>A0A3Q8WUW5</accession>
<evidence type="ECO:0000313" key="10">
    <source>
        <dbReference type="Proteomes" id="UP000270021"/>
    </source>
</evidence>
<dbReference type="InterPro" id="IPR001915">
    <property type="entry name" value="Peptidase_M48"/>
</dbReference>